<comment type="caution">
    <text evidence="1">The sequence shown here is derived from an EMBL/GenBank/DDBJ whole genome shotgun (WGS) entry which is preliminary data.</text>
</comment>
<dbReference type="EMBL" id="JACSEA010000002">
    <property type="protein sequence ID" value="KAF7407883.1"/>
    <property type="molecule type" value="Genomic_DNA"/>
</dbReference>
<dbReference type="AlphaFoldDB" id="A0A834NHR3"/>
<sequence length="79" mass="8896">MENIGEGLCSTTYFVKIKNDDLLVDRKIRINENLDQKAPIHSIGQSRATTFNFKDILTSSSNSEYLISEFPQTLLVDSA</sequence>
<accession>A0A834NHR3</accession>
<dbReference type="Proteomes" id="UP000614350">
    <property type="component" value="Unassembled WGS sequence"/>
</dbReference>
<gene>
    <name evidence="1" type="ORF">HZH66_002420</name>
</gene>
<protein>
    <submittedName>
        <fullName evidence="1">Uncharacterized protein</fullName>
    </submittedName>
</protein>
<name>A0A834NHR3_VESVU</name>
<keyword evidence="2" id="KW-1185">Reference proteome</keyword>
<evidence type="ECO:0000313" key="2">
    <source>
        <dbReference type="Proteomes" id="UP000614350"/>
    </source>
</evidence>
<reference evidence="1" key="1">
    <citation type="journal article" date="2020" name="G3 (Bethesda)">
        <title>High-Quality Assemblies for Three Invasive Social Wasps from the &lt;i&gt;Vespula&lt;/i&gt; Genus.</title>
        <authorList>
            <person name="Harrop T.W.R."/>
            <person name="Guhlin J."/>
            <person name="McLaughlin G.M."/>
            <person name="Permina E."/>
            <person name="Stockwell P."/>
            <person name="Gilligan J."/>
            <person name="Le Lec M.F."/>
            <person name="Gruber M.A.M."/>
            <person name="Quinn O."/>
            <person name="Lovegrove M."/>
            <person name="Duncan E.J."/>
            <person name="Remnant E.J."/>
            <person name="Van Eeckhoven J."/>
            <person name="Graham B."/>
            <person name="Knapp R.A."/>
            <person name="Langford K.W."/>
            <person name="Kronenberg Z."/>
            <person name="Press M.O."/>
            <person name="Eacker S.M."/>
            <person name="Wilson-Rankin E.E."/>
            <person name="Purcell J."/>
            <person name="Lester P.J."/>
            <person name="Dearden P.K."/>
        </authorList>
    </citation>
    <scope>NUCLEOTIDE SEQUENCE</scope>
    <source>
        <strain evidence="1">Marl-1</strain>
    </source>
</reference>
<organism evidence="1 2">
    <name type="scientific">Vespula vulgaris</name>
    <name type="common">Yellow jacket</name>
    <name type="synonym">Wasp</name>
    <dbReference type="NCBI Taxonomy" id="7454"/>
    <lineage>
        <taxon>Eukaryota</taxon>
        <taxon>Metazoa</taxon>
        <taxon>Ecdysozoa</taxon>
        <taxon>Arthropoda</taxon>
        <taxon>Hexapoda</taxon>
        <taxon>Insecta</taxon>
        <taxon>Pterygota</taxon>
        <taxon>Neoptera</taxon>
        <taxon>Endopterygota</taxon>
        <taxon>Hymenoptera</taxon>
        <taxon>Apocrita</taxon>
        <taxon>Aculeata</taxon>
        <taxon>Vespoidea</taxon>
        <taxon>Vespidae</taxon>
        <taxon>Vespinae</taxon>
        <taxon>Vespula</taxon>
    </lineage>
</organism>
<evidence type="ECO:0000313" key="1">
    <source>
        <dbReference type="EMBL" id="KAF7407883.1"/>
    </source>
</evidence>
<proteinExistence type="predicted"/>